<dbReference type="GO" id="GO:0008270">
    <property type="term" value="F:zinc ion binding"/>
    <property type="evidence" value="ECO:0007669"/>
    <property type="project" value="InterPro"/>
</dbReference>
<protein>
    <recommendedName>
        <fullName evidence="2">Zn(2)-C6 fungal-type domain-containing protein</fullName>
    </recommendedName>
</protein>
<dbReference type="EMBL" id="MU254569">
    <property type="protein sequence ID" value="KAG9240143.1"/>
    <property type="molecule type" value="Genomic_DNA"/>
</dbReference>
<dbReference type="Proteomes" id="UP000887226">
    <property type="component" value="Unassembled WGS sequence"/>
</dbReference>
<gene>
    <name evidence="3" type="ORF">BJ878DRAFT_317108</name>
</gene>
<dbReference type="GO" id="GO:0000981">
    <property type="term" value="F:DNA-binding transcription factor activity, RNA polymerase II-specific"/>
    <property type="evidence" value="ECO:0007669"/>
    <property type="project" value="InterPro"/>
</dbReference>
<dbReference type="InterPro" id="IPR036864">
    <property type="entry name" value="Zn2-C6_fun-type_DNA-bd_sf"/>
</dbReference>
<evidence type="ECO:0000313" key="4">
    <source>
        <dbReference type="Proteomes" id="UP000887226"/>
    </source>
</evidence>
<organism evidence="3 4">
    <name type="scientific">Calycina marina</name>
    <dbReference type="NCBI Taxonomy" id="1763456"/>
    <lineage>
        <taxon>Eukaryota</taxon>
        <taxon>Fungi</taxon>
        <taxon>Dikarya</taxon>
        <taxon>Ascomycota</taxon>
        <taxon>Pezizomycotina</taxon>
        <taxon>Leotiomycetes</taxon>
        <taxon>Helotiales</taxon>
        <taxon>Pezizellaceae</taxon>
        <taxon>Calycina</taxon>
    </lineage>
</organism>
<name>A0A9P7YUB8_9HELO</name>
<feature type="domain" description="Zn(2)-C6 fungal-type" evidence="2">
    <location>
        <begin position="15"/>
        <end position="45"/>
    </location>
</feature>
<dbReference type="SMART" id="SM00066">
    <property type="entry name" value="GAL4"/>
    <property type="match status" value="1"/>
</dbReference>
<keyword evidence="4" id="KW-1185">Reference proteome</keyword>
<dbReference type="PANTHER" id="PTHR37534:SF46">
    <property type="entry name" value="ZN(II)2CYS6 TRANSCRIPTION FACTOR (EUROFUNG)"/>
    <property type="match status" value="1"/>
</dbReference>
<dbReference type="OrthoDB" id="1919336at2759"/>
<dbReference type="PROSITE" id="PS50048">
    <property type="entry name" value="ZN2_CY6_FUNGAL_2"/>
    <property type="match status" value="1"/>
</dbReference>
<keyword evidence="1" id="KW-0539">Nucleus</keyword>
<dbReference type="Pfam" id="PF00172">
    <property type="entry name" value="Zn_clus"/>
    <property type="match status" value="1"/>
</dbReference>
<evidence type="ECO:0000313" key="3">
    <source>
        <dbReference type="EMBL" id="KAG9240143.1"/>
    </source>
</evidence>
<dbReference type="Gene3D" id="4.10.240.10">
    <property type="entry name" value="Zn(2)-C6 fungal-type DNA-binding domain"/>
    <property type="match status" value="1"/>
</dbReference>
<reference evidence="3" key="1">
    <citation type="journal article" date="2021" name="IMA Fungus">
        <title>Genomic characterization of three marine fungi, including Emericellopsis atlantica sp. nov. with signatures of a generalist lifestyle and marine biomass degradation.</title>
        <authorList>
            <person name="Hagestad O.C."/>
            <person name="Hou L."/>
            <person name="Andersen J.H."/>
            <person name="Hansen E.H."/>
            <person name="Altermark B."/>
            <person name="Li C."/>
            <person name="Kuhnert E."/>
            <person name="Cox R.J."/>
            <person name="Crous P.W."/>
            <person name="Spatafora J.W."/>
            <person name="Lail K."/>
            <person name="Amirebrahimi M."/>
            <person name="Lipzen A."/>
            <person name="Pangilinan J."/>
            <person name="Andreopoulos W."/>
            <person name="Hayes R.D."/>
            <person name="Ng V."/>
            <person name="Grigoriev I.V."/>
            <person name="Jackson S.A."/>
            <person name="Sutton T.D.S."/>
            <person name="Dobson A.D.W."/>
            <person name="Rama T."/>
        </authorList>
    </citation>
    <scope>NUCLEOTIDE SEQUENCE</scope>
    <source>
        <strain evidence="3">TRa3180A</strain>
    </source>
</reference>
<evidence type="ECO:0000259" key="2">
    <source>
        <dbReference type="PROSITE" id="PS50048"/>
    </source>
</evidence>
<dbReference type="SUPFAM" id="SSF57701">
    <property type="entry name" value="Zn2/Cys6 DNA-binding domain"/>
    <property type="match status" value="1"/>
</dbReference>
<sequence>MHRANIRERLKTKSGCLTCRERKKKCDETVPVCRACHRNKWPCPWTGKRAMAHDHEISPLNSPEDRCGRLEITTWIECPPNSNSIAATTIPTTTPGGLLLKPRYILSDHFFLEGFRLLLRPDVYVGFVQDLSPNIISIGTAYPCATDLFLAFSALFISNKHSDAIPFALDRYAAATSSAISQIQDTDANGSEIWLMTMACVMCVFEVYWPVNLSLTICVLTAIVI</sequence>
<dbReference type="InterPro" id="IPR001138">
    <property type="entry name" value="Zn2Cys6_DnaBD"/>
</dbReference>
<proteinExistence type="predicted"/>
<dbReference type="CDD" id="cd00067">
    <property type="entry name" value="GAL4"/>
    <property type="match status" value="1"/>
</dbReference>
<dbReference type="PROSITE" id="PS00463">
    <property type="entry name" value="ZN2_CY6_FUNGAL_1"/>
    <property type="match status" value="1"/>
</dbReference>
<comment type="caution">
    <text evidence="3">The sequence shown here is derived from an EMBL/GenBank/DDBJ whole genome shotgun (WGS) entry which is preliminary data.</text>
</comment>
<evidence type="ECO:0000256" key="1">
    <source>
        <dbReference type="ARBA" id="ARBA00023242"/>
    </source>
</evidence>
<dbReference type="AlphaFoldDB" id="A0A9P7YUB8"/>
<accession>A0A9P7YUB8</accession>
<dbReference type="PANTHER" id="PTHR37534">
    <property type="entry name" value="TRANSCRIPTIONAL ACTIVATOR PROTEIN UGA3"/>
    <property type="match status" value="1"/>
</dbReference>